<proteinExistence type="predicted"/>
<dbReference type="Proteomes" id="UP001597049">
    <property type="component" value="Unassembled WGS sequence"/>
</dbReference>
<gene>
    <name evidence="1" type="ORF">ACFQ0R_04665</name>
</gene>
<evidence type="ECO:0000313" key="1">
    <source>
        <dbReference type="EMBL" id="MFD0931888.1"/>
    </source>
</evidence>
<dbReference type="RefSeq" id="WP_379657215.1">
    <property type="nucleotide sequence ID" value="NZ_JBHTIV010000005.1"/>
</dbReference>
<accession>A0ABW3GN81</accession>
<dbReference type="EMBL" id="JBHTIV010000005">
    <property type="protein sequence ID" value="MFD0931888.1"/>
    <property type="molecule type" value="Genomic_DNA"/>
</dbReference>
<name>A0ABW3GN81_9FLAO</name>
<keyword evidence="2" id="KW-1185">Reference proteome</keyword>
<reference evidence="2" key="1">
    <citation type="journal article" date="2019" name="Int. J. Syst. Evol. Microbiol.">
        <title>The Global Catalogue of Microorganisms (GCM) 10K type strain sequencing project: providing services to taxonomists for standard genome sequencing and annotation.</title>
        <authorList>
            <consortium name="The Broad Institute Genomics Platform"/>
            <consortium name="The Broad Institute Genome Sequencing Center for Infectious Disease"/>
            <person name="Wu L."/>
            <person name="Ma J."/>
        </authorList>
    </citation>
    <scope>NUCLEOTIDE SEQUENCE [LARGE SCALE GENOMIC DNA]</scope>
    <source>
        <strain evidence="2">CCUG 56752</strain>
    </source>
</reference>
<protein>
    <submittedName>
        <fullName evidence="1">Uncharacterized protein</fullName>
    </submittedName>
</protein>
<comment type="caution">
    <text evidence="1">The sequence shown here is derived from an EMBL/GenBank/DDBJ whole genome shotgun (WGS) entry which is preliminary data.</text>
</comment>
<sequence length="68" mass="7208">MGTVFFFAIGSASIAGTSSKIESEAYTRCGTVHTICHYANPDDHGDFDNCMTRNGCGGGSQEIQNLSQ</sequence>
<organism evidence="1 2">
    <name type="scientific">Psychroflexus salinarum</name>
    <dbReference type="NCBI Taxonomy" id="546024"/>
    <lineage>
        <taxon>Bacteria</taxon>
        <taxon>Pseudomonadati</taxon>
        <taxon>Bacteroidota</taxon>
        <taxon>Flavobacteriia</taxon>
        <taxon>Flavobacteriales</taxon>
        <taxon>Flavobacteriaceae</taxon>
        <taxon>Psychroflexus</taxon>
    </lineage>
</organism>
<evidence type="ECO:0000313" key="2">
    <source>
        <dbReference type="Proteomes" id="UP001597049"/>
    </source>
</evidence>